<comment type="caution">
    <text evidence="1">The sequence shown here is derived from an EMBL/GenBank/DDBJ whole genome shotgun (WGS) entry which is preliminary data.</text>
</comment>
<dbReference type="Proteomes" id="UP001638806">
    <property type="component" value="Unassembled WGS sequence"/>
</dbReference>
<reference evidence="1" key="1">
    <citation type="submission" date="2024-12" db="EMBL/GenBank/DDBJ databases">
        <title>Comparative genomics and development of molecular markers within Purpureocillium lilacinum and among Purpureocillium species.</title>
        <authorList>
            <person name="Yeh Z.-Y."/>
            <person name="Ni N.-T."/>
            <person name="Lo P.-H."/>
            <person name="Mushyakhwo K."/>
            <person name="Lin C.-F."/>
            <person name="Nai Y.-S."/>
        </authorList>
    </citation>
    <scope>NUCLEOTIDE SEQUENCE</scope>
    <source>
        <strain evidence="1">NCHU-NPUST-175</strain>
    </source>
</reference>
<gene>
    <name evidence="1" type="ORF">ACCO45_011588</name>
</gene>
<evidence type="ECO:0000313" key="1">
    <source>
        <dbReference type="EMBL" id="KAL3953632.1"/>
    </source>
</evidence>
<sequence length="99" mass="10597">MPGPARGSLLESRQSLSPLAERSLPRNSGSELLSTLAVQSGRTVKRKFSCISLVVSNLVCYRDRVGDCIHPAYAATWADDPEGMPSETKPAAIRSNVPA</sequence>
<organism evidence="1 2">
    <name type="scientific">Purpureocillium lilacinum</name>
    <name type="common">Paecilomyces lilacinus</name>
    <dbReference type="NCBI Taxonomy" id="33203"/>
    <lineage>
        <taxon>Eukaryota</taxon>
        <taxon>Fungi</taxon>
        <taxon>Dikarya</taxon>
        <taxon>Ascomycota</taxon>
        <taxon>Pezizomycotina</taxon>
        <taxon>Sordariomycetes</taxon>
        <taxon>Hypocreomycetidae</taxon>
        <taxon>Hypocreales</taxon>
        <taxon>Ophiocordycipitaceae</taxon>
        <taxon>Purpureocillium</taxon>
    </lineage>
</organism>
<protein>
    <submittedName>
        <fullName evidence="1">Uncharacterized protein</fullName>
    </submittedName>
</protein>
<proteinExistence type="predicted"/>
<accession>A0ACC4DBA9</accession>
<dbReference type="EMBL" id="JBGNUJ010000011">
    <property type="protein sequence ID" value="KAL3953632.1"/>
    <property type="molecule type" value="Genomic_DNA"/>
</dbReference>
<evidence type="ECO:0000313" key="2">
    <source>
        <dbReference type="Proteomes" id="UP001638806"/>
    </source>
</evidence>
<keyword evidence="2" id="KW-1185">Reference proteome</keyword>
<name>A0ACC4DBA9_PURLI</name>